<sequence length="374" mass="38972">MFSPRSASALAASLAAACVALASPAAPTAAAAAPALAAPGAPIAMLDEGSDSFVHTARCSQGPVGTVRTPDGETKQVMVTAAHCMESKSKTVRPVVFAPLREGGKVAYPRVGDVDRQRTPFELGNGELMDFYRIIDEPDWVTVRLAPGVEASGASSSVDQKGRGPSAPATITGVKDYRNLRGDELISFDNAGQPICKDGMRTGRSCGVQMFRTQNFVWHFGVGYESGDSGGINYDPRTGEAVGLSIIGFGPFGNSQQVDRALEDAYGIPDGQVNEAFTPAAPAPRADFAPLYEEVANFSPNNAPQLVDGPQPRELLDRAVMGAQADAARFSAEAAQLPQAEDPVAAAQDLAGRANAAAQQHAGDVRGAVDAFLR</sequence>
<name>A0A7W2EC36_9CORY</name>
<evidence type="ECO:0000256" key="1">
    <source>
        <dbReference type="SAM" id="SignalP"/>
    </source>
</evidence>
<evidence type="ECO:0000313" key="3">
    <source>
        <dbReference type="Proteomes" id="UP000523682"/>
    </source>
</evidence>
<comment type="caution">
    <text evidence="2">The sequence shown here is derived from an EMBL/GenBank/DDBJ whole genome shotgun (WGS) entry which is preliminary data.</text>
</comment>
<evidence type="ECO:0000313" key="2">
    <source>
        <dbReference type="EMBL" id="MBA5245008.1"/>
    </source>
</evidence>
<accession>A0A7W2EC36</accession>
<reference evidence="2 3" key="1">
    <citation type="submission" date="2020-07" db="EMBL/GenBank/DDBJ databases">
        <title>Draft genome and description of Corynebacterium haemomassiliense strain Marseile-Q3615 sp. nov.</title>
        <authorList>
            <person name="Boxberger M."/>
            <person name="La Scola B."/>
        </authorList>
    </citation>
    <scope>NUCLEOTIDE SEQUENCE [LARGE SCALE GENOMIC DNA]</scope>
    <source>
        <strain evidence="2 3">Marseille-Q3615</strain>
    </source>
</reference>
<dbReference type="Proteomes" id="UP000523682">
    <property type="component" value="Unassembled WGS sequence"/>
</dbReference>
<evidence type="ECO:0008006" key="4">
    <source>
        <dbReference type="Google" id="ProtNLM"/>
    </source>
</evidence>
<dbReference type="InterPro" id="IPR009003">
    <property type="entry name" value="Peptidase_S1_PA"/>
</dbReference>
<feature type="chain" id="PRO_5039235584" description="Peptidase S1 domain-containing protein" evidence="1">
    <location>
        <begin position="23"/>
        <end position="374"/>
    </location>
</feature>
<dbReference type="EMBL" id="JACDTZ010000002">
    <property type="protein sequence ID" value="MBA5245008.1"/>
    <property type="molecule type" value="Genomic_DNA"/>
</dbReference>
<protein>
    <recommendedName>
        <fullName evidence="4">Peptidase S1 domain-containing protein</fullName>
    </recommendedName>
</protein>
<organism evidence="2 3">
    <name type="scientific">Corynebacterium haemomassiliense</name>
    <dbReference type="NCBI Taxonomy" id="2754726"/>
    <lineage>
        <taxon>Bacteria</taxon>
        <taxon>Bacillati</taxon>
        <taxon>Actinomycetota</taxon>
        <taxon>Actinomycetes</taxon>
        <taxon>Mycobacteriales</taxon>
        <taxon>Corynebacteriaceae</taxon>
        <taxon>Corynebacterium</taxon>
    </lineage>
</organism>
<dbReference type="AlphaFoldDB" id="A0A7W2EC36"/>
<feature type="signal peptide" evidence="1">
    <location>
        <begin position="1"/>
        <end position="22"/>
    </location>
</feature>
<keyword evidence="3" id="KW-1185">Reference proteome</keyword>
<keyword evidence="1" id="KW-0732">Signal</keyword>
<gene>
    <name evidence="2" type="ORF">H0193_09375</name>
</gene>
<dbReference type="RefSeq" id="WP_181889696.1">
    <property type="nucleotide sequence ID" value="NZ_CP170998.1"/>
</dbReference>
<dbReference type="SUPFAM" id="SSF50494">
    <property type="entry name" value="Trypsin-like serine proteases"/>
    <property type="match status" value="1"/>
</dbReference>
<proteinExistence type="predicted"/>
<dbReference type="PROSITE" id="PS51257">
    <property type="entry name" value="PROKAR_LIPOPROTEIN"/>
    <property type="match status" value="1"/>
</dbReference>